<proteinExistence type="inferred from homology"/>
<feature type="signal peptide" evidence="2">
    <location>
        <begin position="1"/>
        <end position="21"/>
    </location>
</feature>
<dbReference type="PANTHER" id="PTHR30203:SF33">
    <property type="entry name" value="BLR4455 PROTEIN"/>
    <property type="match status" value="1"/>
</dbReference>
<keyword evidence="2" id="KW-0449">Lipoprotein</keyword>
<dbReference type="PANTHER" id="PTHR30203">
    <property type="entry name" value="OUTER MEMBRANE CATION EFFLUX PROTEIN"/>
    <property type="match status" value="1"/>
</dbReference>
<dbReference type="Gene3D" id="1.20.1600.10">
    <property type="entry name" value="Outer membrane efflux proteins (OEP)"/>
    <property type="match status" value="1"/>
</dbReference>
<keyword evidence="2" id="KW-1134">Transmembrane beta strand</keyword>
<organism evidence="4 5">
    <name type="scientific">Thiobacter aerophilum</name>
    <dbReference type="NCBI Taxonomy" id="3121275"/>
    <lineage>
        <taxon>Bacteria</taxon>
        <taxon>Pseudomonadati</taxon>
        <taxon>Pseudomonadota</taxon>
        <taxon>Betaproteobacteria</taxon>
        <taxon>Burkholderiales</taxon>
        <taxon>Thiobacteraceae</taxon>
        <taxon>Thiobacter</taxon>
    </lineage>
</organism>
<dbReference type="Gene3D" id="2.20.200.10">
    <property type="entry name" value="Outer membrane efflux proteins (OEP)"/>
    <property type="match status" value="1"/>
</dbReference>
<reference evidence="4 5" key="1">
    <citation type="submission" date="2024-02" db="EMBL/GenBank/DDBJ databases">
        <title>New thermophilic sulfur-oxidizing bacteria from a hot springs of the Uzon caldera (Kamchatka, Russia).</title>
        <authorList>
            <person name="Dukat A.M."/>
            <person name="Elcheninov A.G."/>
            <person name="Frolov E.N."/>
        </authorList>
    </citation>
    <scope>NUCLEOTIDE SEQUENCE [LARGE SCALE GENOMIC DNA]</scope>
    <source>
        <strain evidence="4 5">AK1</strain>
    </source>
</reference>
<comment type="similarity">
    <text evidence="1 2">Belongs to the outer membrane factor (OMF) (TC 1.B.17) family.</text>
</comment>
<keyword evidence="2" id="KW-0472">Membrane</keyword>
<feature type="coiled-coil region" evidence="3">
    <location>
        <begin position="359"/>
        <end position="407"/>
    </location>
</feature>
<keyword evidence="5" id="KW-1185">Reference proteome</keyword>
<keyword evidence="2" id="KW-0732">Signal</keyword>
<protein>
    <submittedName>
        <fullName evidence="4">Efflux transporter outer membrane subunit</fullName>
    </submittedName>
</protein>
<name>A0ABV0EH85_9BURK</name>
<evidence type="ECO:0000313" key="5">
    <source>
        <dbReference type="Proteomes" id="UP001482231"/>
    </source>
</evidence>
<evidence type="ECO:0000256" key="3">
    <source>
        <dbReference type="SAM" id="Coils"/>
    </source>
</evidence>
<dbReference type="Proteomes" id="UP001482231">
    <property type="component" value="Unassembled WGS sequence"/>
</dbReference>
<keyword evidence="2" id="KW-0812">Transmembrane</keyword>
<dbReference type="RefSeq" id="WP_347309142.1">
    <property type="nucleotide sequence ID" value="NZ_JBAJEX010000017.1"/>
</dbReference>
<evidence type="ECO:0000256" key="1">
    <source>
        <dbReference type="ARBA" id="ARBA00007613"/>
    </source>
</evidence>
<dbReference type="EMBL" id="JBAJEX010000017">
    <property type="protein sequence ID" value="MEO1768030.1"/>
    <property type="molecule type" value="Genomic_DNA"/>
</dbReference>
<dbReference type="SUPFAM" id="SSF56954">
    <property type="entry name" value="Outer membrane efflux proteins (OEP)"/>
    <property type="match status" value="1"/>
</dbReference>
<comment type="subcellular location">
    <subcellularLocation>
        <location evidence="2">Cell membrane</location>
        <topology evidence="2">Lipid-anchor</topology>
    </subcellularLocation>
</comment>
<comment type="caution">
    <text evidence="4">The sequence shown here is derived from an EMBL/GenBank/DDBJ whole genome shotgun (WGS) entry which is preliminary data.</text>
</comment>
<dbReference type="NCBIfam" id="TIGR01845">
    <property type="entry name" value="outer_NodT"/>
    <property type="match status" value="1"/>
</dbReference>
<sequence length="455" mass="48657">MCERRVFVAAMAMLVAGCSFVPPYQRPPLPTPPSFPVSEAVTPAPADWRTYYPDARLTALIEAALAHNRDLAAAYARVAEARANAAMARAERLPPIEGNASASRSRTPADVTGMNRERTASRFDVNLGVTSFELDFWGRLNALSDAARAQYLASEEAARSFRVSLIGEVAATWYLLNELDTRLRLAQQSLDSRLRSLELTRRRQQAGLASELDVAAAESLVATARSDAADLARQKAQAINALQLLTGMAVTVAAPEEVSLPEPLAAGLPAEVLTRRPDVRAAEQQLLAANFNVGAARAAMFPRITLTAAFGTASAALGDLFAAGSQAWNLATGARGPLIDFGRNQANTEAAEARRAAALANYEKTLQQAFREVADALAAENEGRHQVAAQEELVRAQEARLARVRARENAGVASDLEVLDAQRSVFAARQTLAASRRQLATARVTLYKALGGGAE</sequence>
<dbReference type="InterPro" id="IPR003423">
    <property type="entry name" value="OMP_efflux"/>
</dbReference>
<feature type="chain" id="PRO_5044956826" evidence="2">
    <location>
        <begin position="22"/>
        <end position="455"/>
    </location>
</feature>
<dbReference type="PROSITE" id="PS51257">
    <property type="entry name" value="PROKAR_LIPOPROTEIN"/>
    <property type="match status" value="1"/>
</dbReference>
<dbReference type="InterPro" id="IPR010131">
    <property type="entry name" value="MdtP/NodT-like"/>
</dbReference>
<keyword evidence="3" id="KW-0175">Coiled coil</keyword>
<accession>A0ABV0EH85</accession>
<keyword evidence="2" id="KW-0564">Palmitate</keyword>
<gene>
    <name evidence="4" type="ORF">V6E02_12525</name>
</gene>
<evidence type="ECO:0000256" key="2">
    <source>
        <dbReference type="RuleBase" id="RU362097"/>
    </source>
</evidence>
<dbReference type="Pfam" id="PF02321">
    <property type="entry name" value="OEP"/>
    <property type="match status" value="2"/>
</dbReference>
<evidence type="ECO:0000313" key="4">
    <source>
        <dbReference type="EMBL" id="MEO1768030.1"/>
    </source>
</evidence>